<dbReference type="PIRSF" id="PIRSF004525">
    <property type="entry name" value="Pilin_peptidase-dep_B_prd"/>
    <property type="match status" value="1"/>
</dbReference>
<dbReference type="Pfam" id="PF07963">
    <property type="entry name" value="N_methyl"/>
    <property type="match status" value="1"/>
</dbReference>
<evidence type="ECO:0000256" key="2">
    <source>
        <dbReference type="ARBA" id="ARBA00022481"/>
    </source>
</evidence>
<feature type="transmembrane region" description="Helical" evidence="6">
    <location>
        <begin position="12"/>
        <end position="30"/>
    </location>
</feature>
<evidence type="ECO:0000256" key="6">
    <source>
        <dbReference type="SAM" id="Phobius"/>
    </source>
</evidence>
<comment type="caution">
    <text evidence="7">The sequence shown here is derived from an EMBL/GenBank/DDBJ whole genome shotgun (WGS) entry which is preliminary data.</text>
</comment>
<dbReference type="PANTHER" id="PTHR39583:SF3">
    <property type="entry name" value="PREPILIN PEPTIDASE-DEPENDENT PROTEIN B"/>
    <property type="match status" value="1"/>
</dbReference>
<comment type="subcellular location">
    <subcellularLocation>
        <location evidence="1">Membrane</location>
        <topology evidence="1">Single-pass membrane protein</topology>
    </subcellularLocation>
</comment>
<sequence>MIKHKNQSGMTLLEVIVAMAIGTIILLAIAKSYPVLTRQVMELYQRYRLGYFVKQTLYIIEKDIRRAGYCQHYCDGKPILINNRNDESEGSCLIIAYDLNINNQWEPPEHSESEFFGYRLSNKSVEWKRGAGNCQENGWERLFDPNEIVVDSFKAEKLPTKDGLVFIKLTLIAHWFKHPSINYQYQAVIRLRNIRG</sequence>
<name>A0A7C9LCY1_9GAMM</name>
<dbReference type="InterPro" id="IPR012902">
    <property type="entry name" value="N_methyl_site"/>
</dbReference>
<dbReference type="GO" id="GO:0016020">
    <property type="term" value="C:membrane"/>
    <property type="evidence" value="ECO:0007669"/>
    <property type="project" value="UniProtKB-SubCell"/>
</dbReference>
<dbReference type="AlphaFoldDB" id="A0A7C9LCY1"/>
<dbReference type="NCBIfam" id="NF007848">
    <property type="entry name" value="PRK10557.1"/>
    <property type="match status" value="1"/>
</dbReference>
<evidence type="ECO:0000256" key="1">
    <source>
        <dbReference type="ARBA" id="ARBA00004167"/>
    </source>
</evidence>
<dbReference type="InterPro" id="IPR016419">
    <property type="entry name" value="Prepilin_Pept-dep_B_prd"/>
</dbReference>
<evidence type="ECO:0000256" key="3">
    <source>
        <dbReference type="ARBA" id="ARBA00022692"/>
    </source>
</evidence>
<protein>
    <submittedName>
        <fullName evidence="7">Prepilin peptidase-dependent protein</fullName>
    </submittedName>
</protein>
<dbReference type="InterPro" id="IPR051621">
    <property type="entry name" value="T2SS_protein_J"/>
</dbReference>
<dbReference type="RefSeq" id="WP_036843809.1">
    <property type="nucleotide sequence ID" value="NZ_CAWOZU010000022.1"/>
</dbReference>
<dbReference type="EMBL" id="WHZZ01000007">
    <property type="protein sequence ID" value="MQL49648.1"/>
    <property type="molecule type" value="Genomic_DNA"/>
</dbReference>
<organism evidence="7 8">
    <name type="scientific">Photorhabdus khanii</name>
    <dbReference type="NCBI Taxonomy" id="1004150"/>
    <lineage>
        <taxon>Bacteria</taxon>
        <taxon>Pseudomonadati</taxon>
        <taxon>Pseudomonadota</taxon>
        <taxon>Gammaproteobacteria</taxon>
        <taxon>Enterobacterales</taxon>
        <taxon>Morganellaceae</taxon>
        <taxon>Photorhabdus</taxon>
    </lineage>
</organism>
<dbReference type="GO" id="GO:0015628">
    <property type="term" value="P:protein secretion by the type II secretion system"/>
    <property type="evidence" value="ECO:0007669"/>
    <property type="project" value="TreeGrafter"/>
</dbReference>
<proteinExistence type="predicted"/>
<dbReference type="NCBIfam" id="TIGR02532">
    <property type="entry name" value="IV_pilin_GFxxxE"/>
    <property type="match status" value="1"/>
</dbReference>
<gene>
    <name evidence="7" type="ORF">GEA64_17545</name>
</gene>
<keyword evidence="2" id="KW-0488">Methylation</keyword>
<dbReference type="Proteomes" id="UP000481739">
    <property type="component" value="Unassembled WGS sequence"/>
</dbReference>
<keyword evidence="4 6" id="KW-1133">Transmembrane helix</keyword>
<evidence type="ECO:0000256" key="4">
    <source>
        <dbReference type="ARBA" id="ARBA00022989"/>
    </source>
</evidence>
<evidence type="ECO:0000256" key="5">
    <source>
        <dbReference type="ARBA" id="ARBA00023136"/>
    </source>
</evidence>
<dbReference type="PANTHER" id="PTHR39583">
    <property type="entry name" value="TYPE II SECRETION SYSTEM PROTEIN J-RELATED"/>
    <property type="match status" value="1"/>
</dbReference>
<accession>A0A7C9LCY1</accession>
<evidence type="ECO:0000313" key="8">
    <source>
        <dbReference type="Proteomes" id="UP000481739"/>
    </source>
</evidence>
<reference evidence="7 8" key="1">
    <citation type="journal article" date="2019" name="Nature">
        <title>A new antibiotic selectively kills Gram-negative pathogens.</title>
        <authorList>
            <person name="Imai Y."/>
            <person name="Meyer K.J."/>
            <person name="Iinishi A."/>
            <person name="Favre-Godal Q."/>
            <person name="Green R."/>
            <person name="Manuse S."/>
            <person name="Caboni M."/>
            <person name="Mori M."/>
            <person name="Niles S."/>
            <person name="Ghiglieri M."/>
            <person name="Honrao C."/>
            <person name="Ma X."/>
            <person name="Guo J.J."/>
            <person name="Makriyannis A."/>
            <person name="Linares-Otoya L."/>
            <person name="Boehringer N."/>
            <person name="Wuisan Z.G."/>
            <person name="Kaur H."/>
            <person name="Wu R."/>
            <person name="Mateus A."/>
            <person name="Typas A."/>
            <person name="Savitski M.M."/>
            <person name="Espinoza J.L."/>
            <person name="O'Rourke A."/>
            <person name="Nelson K.E."/>
            <person name="Hiller S."/>
            <person name="Noinaj N."/>
            <person name="Schaeberle T.F."/>
            <person name="D'Onofrio A."/>
            <person name="Lewis K."/>
        </authorList>
    </citation>
    <scope>NUCLEOTIDE SEQUENCE [LARGE SCALE GENOMIC DNA]</scope>
    <source>
        <strain evidence="7 8">HGB 1456</strain>
    </source>
</reference>
<dbReference type="PROSITE" id="PS00409">
    <property type="entry name" value="PROKAR_NTER_METHYL"/>
    <property type="match status" value="1"/>
</dbReference>
<evidence type="ECO:0000313" key="7">
    <source>
        <dbReference type="EMBL" id="MQL49648.1"/>
    </source>
</evidence>
<keyword evidence="5 6" id="KW-0472">Membrane</keyword>
<keyword evidence="3 6" id="KW-0812">Transmembrane</keyword>